<dbReference type="Pfam" id="PF09361">
    <property type="entry name" value="Phasin_2"/>
    <property type="match status" value="1"/>
</dbReference>
<dbReference type="NCBIfam" id="TIGR01841">
    <property type="entry name" value="phasin"/>
    <property type="match status" value="1"/>
</dbReference>
<reference evidence="2 3" key="1">
    <citation type="submission" date="2014-03" db="EMBL/GenBank/DDBJ databases">
        <title>Draft Genome Sequences of Four Burkholderia Strains.</title>
        <authorList>
            <person name="Liu X.Y."/>
            <person name="Li C.X."/>
            <person name="Xu J.H."/>
        </authorList>
    </citation>
    <scope>NUCLEOTIDE SEQUENCE [LARGE SCALE GENOMIC DNA]</scope>
    <source>
        <strain evidence="2 3">DSM 50014</strain>
    </source>
</reference>
<feature type="domain" description="Phasin" evidence="1">
    <location>
        <begin position="7"/>
        <end position="99"/>
    </location>
</feature>
<evidence type="ECO:0000313" key="2">
    <source>
        <dbReference type="EMBL" id="KDR38092.1"/>
    </source>
</evidence>
<accession>A0A069PC89</accession>
<keyword evidence="3" id="KW-1185">Reference proteome</keyword>
<evidence type="ECO:0000259" key="1">
    <source>
        <dbReference type="Pfam" id="PF09361"/>
    </source>
</evidence>
<protein>
    <recommendedName>
        <fullName evidence="1">Phasin domain-containing protein</fullName>
    </recommendedName>
</protein>
<dbReference type="AlphaFoldDB" id="A0A069PC89"/>
<evidence type="ECO:0000313" key="3">
    <source>
        <dbReference type="Proteomes" id="UP000027466"/>
    </source>
</evidence>
<dbReference type="Proteomes" id="UP000027466">
    <property type="component" value="Unassembled WGS sequence"/>
</dbReference>
<gene>
    <name evidence="2" type="ORF">BG61_03530</name>
</gene>
<name>A0A069PC89_9BURK</name>
<dbReference type="InterPro" id="IPR018968">
    <property type="entry name" value="Phasin"/>
</dbReference>
<proteinExistence type="predicted"/>
<dbReference type="RefSeq" id="WP_035942816.1">
    <property type="nucleotide sequence ID" value="NZ_CADFFX010000014.1"/>
</dbReference>
<organism evidence="2 3">
    <name type="scientific">Caballeronia glathei</name>
    <dbReference type="NCBI Taxonomy" id="60547"/>
    <lineage>
        <taxon>Bacteria</taxon>
        <taxon>Pseudomonadati</taxon>
        <taxon>Pseudomonadota</taxon>
        <taxon>Betaproteobacteria</taxon>
        <taxon>Burkholderiales</taxon>
        <taxon>Burkholderiaceae</taxon>
        <taxon>Caballeronia</taxon>
    </lineage>
</organism>
<sequence length="191" mass="20760">MFPYFPQQASSFANANLQILMNVTERYARGVQQLAELNVQTVKTLWEESSSVANAGTAAKPGDFISWESTLFAELPEKAAAYSRHFFSIVRATEADILNEARSQYEKYGINVKGAFESALQEGQSASQKASALVADVTDRSALAAREIASDVADANTDVMRSTVEASYNAAEDLEDATERVTRSSKSGAKR</sequence>
<comment type="caution">
    <text evidence="2">The sequence shown here is derived from an EMBL/GenBank/DDBJ whole genome shotgun (WGS) entry which is preliminary data.</text>
</comment>
<dbReference type="InterPro" id="IPR010127">
    <property type="entry name" value="Phasin_subfam-1"/>
</dbReference>
<dbReference type="EMBL" id="JFHC01000109">
    <property type="protein sequence ID" value="KDR38092.1"/>
    <property type="molecule type" value="Genomic_DNA"/>
</dbReference>